<proteinExistence type="predicted"/>
<dbReference type="PANTHER" id="PTHR40618">
    <property type="entry name" value="B-ZIP TRANSCRIPTION FACTOR (EUROFUNG)-RELATED"/>
    <property type="match status" value="1"/>
</dbReference>
<dbReference type="AlphaFoldDB" id="A0AAN6VFP9"/>
<evidence type="ECO:0000313" key="2">
    <source>
        <dbReference type="EMBL" id="KAK4150633.1"/>
    </source>
</evidence>
<sequence>MRYPQGDLPILGAEIYDDNSSFGSSERVSASRKTKGSLSASRGSGGGPRKRPRTQAAEVAEAEDEKRRARGRPRVDTKDETAADTLEHKVQHLKDTNEDMSNAFMQLHDFALSSGLLDKMPEFGRQLRETTEKFVSLAREASDDDVKDDEPKAAGSNPTDSRPGSDRARSDTPEHSNNVATTVPPDTAPETTTEERPKALWGGLMLSYEPASEADLTPTAPVTIPQQTPLSSLGYEVVTYPTPENASFPFQPSPDDFTPLQDLPTPSPWLGNLAAPATYTAFETTFGRRLQRFSIERGLVLITMPNPPQSTLAHVFGFCLLLETPAAITRRLQRMLGHDVTQSLHNWEYPFFHLGGAGTHFSNDTNSPTTTPSPPTTNHSQNQRIGNQGTLDMLKPTATAGFATGPFSSAIGAIRDDALDRDMRIALPGYGGEYYDPDEVEVYLLQRGVAIPPGSDVVAVEVDLGLFSSSGGGGDGGGGGNNGSSGRSLSERQAQGVSAGGWAMSGVGGGGGDMVDPALVDVFAQGHSFMPPTTMAEASSTLGYASGADGSGGMLSFGALGPDGNGNSDYGLNATRQGANRQSVVVDVVRLVKEITKRGICLGRAPGFKQADIDAAFWRSVKVV</sequence>
<feature type="compositionally biased region" description="Basic and acidic residues" evidence="1">
    <location>
        <begin position="163"/>
        <end position="174"/>
    </location>
</feature>
<evidence type="ECO:0000256" key="1">
    <source>
        <dbReference type="SAM" id="MobiDB-lite"/>
    </source>
</evidence>
<accession>A0AAN6VFP9</accession>
<dbReference type="EMBL" id="MU857059">
    <property type="protein sequence ID" value="KAK4150633.1"/>
    <property type="molecule type" value="Genomic_DNA"/>
</dbReference>
<reference evidence="2" key="1">
    <citation type="journal article" date="2023" name="Mol. Phylogenet. Evol.">
        <title>Genome-scale phylogeny and comparative genomics of the fungal order Sordariales.</title>
        <authorList>
            <person name="Hensen N."/>
            <person name="Bonometti L."/>
            <person name="Westerberg I."/>
            <person name="Brannstrom I.O."/>
            <person name="Guillou S."/>
            <person name="Cros-Aarteil S."/>
            <person name="Calhoun S."/>
            <person name="Haridas S."/>
            <person name="Kuo A."/>
            <person name="Mondo S."/>
            <person name="Pangilinan J."/>
            <person name="Riley R."/>
            <person name="LaButti K."/>
            <person name="Andreopoulos B."/>
            <person name="Lipzen A."/>
            <person name="Chen C."/>
            <person name="Yan M."/>
            <person name="Daum C."/>
            <person name="Ng V."/>
            <person name="Clum A."/>
            <person name="Steindorff A."/>
            <person name="Ohm R.A."/>
            <person name="Martin F."/>
            <person name="Silar P."/>
            <person name="Natvig D.O."/>
            <person name="Lalanne C."/>
            <person name="Gautier V."/>
            <person name="Ament-Velasquez S.L."/>
            <person name="Kruys A."/>
            <person name="Hutchinson M.I."/>
            <person name="Powell A.J."/>
            <person name="Barry K."/>
            <person name="Miller A.N."/>
            <person name="Grigoriev I.V."/>
            <person name="Debuchy R."/>
            <person name="Gladieux P."/>
            <person name="Hiltunen Thoren M."/>
            <person name="Johannesson H."/>
        </authorList>
    </citation>
    <scope>NUCLEOTIDE SEQUENCE</scope>
    <source>
        <strain evidence="2">CBS 538.74</strain>
    </source>
</reference>
<feature type="region of interest" description="Disordered" evidence="1">
    <location>
        <begin position="469"/>
        <end position="495"/>
    </location>
</feature>
<feature type="compositionally biased region" description="Gly residues" evidence="1">
    <location>
        <begin position="470"/>
        <end position="483"/>
    </location>
</feature>
<organism evidence="2 3">
    <name type="scientific">Chaetomidium leptoderma</name>
    <dbReference type="NCBI Taxonomy" id="669021"/>
    <lineage>
        <taxon>Eukaryota</taxon>
        <taxon>Fungi</taxon>
        <taxon>Dikarya</taxon>
        <taxon>Ascomycota</taxon>
        <taxon>Pezizomycotina</taxon>
        <taxon>Sordariomycetes</taxon>
        <taxon>Sordariomycetidae</taxon>
        <taxon>Sordariales</taxon>
        <taxon>Chaetomiaceae</taxon>
        <taxon>Chaetomidium</taxon>
    </lineage>
</organism>
<protein>
    <submittedName>
        <fullName evidence="2">Uncharacterized protein</fullName>
    </submittedName>
</protein>
<feature type="compositionally biased region" description="Basic and acidic residues" evidence="1">
    <location>
        <begin position="73"/>
        <end position="94"/>
    </location>
</feature>
<feature type="region of interest" description="Disordered" evidence="1">
    <location>
        <begin position="138"/>
        <end position="198"/>
    </location>
</feature>
<name>A0AAN6VFP9_9PEZI</name>
<feature type="region of interest" description="Disordered" evidence="1">
    <location>
        <begin position="360"/>
        <end position="387"/>
    </location>
</feature>
<comment type="caution">
    <text evidence="2">The sequence shown here is derived from an EMBL/GenBank/DDBJ whole genome shotgun (WGS) entry which is preliminary data.</text>
</comment>
<keyword evidence="3" id="KW-1185">Reference proteome</keyword>
<feature type="compositionally biased region" description="Low complexity" evidence="1">
    <location>
        <begin position="362"/>
        <end position="382"/>
    </location>
</feature>
<dbReference type="PANTHER" id="PTHR40618:SF1">
    <property type="entry name" value="B-ZIP TRANSCRIPTION FACTOR (EUROFUNG)"/>
    <property type="match status" value="1"/>
</dbReference>
<dbReference type="Proteomes" id="UP001302745">
    <property type="component" value="Unassembled WGS sequence"/>
</dbReference>
<gene>
    <name evidence="2" type="ORF">C8A00DRAFT_17877</name>
</gene>
<feature type="compositionally biased region" description="Polar residues" evidence="1">
    <location>
        <begin position="18"/>
        <end position="28"/>
    </location>
</feature>
<feature type="region of interest" description="Disordered" evidence="1">
    <location>
        <begin position="1"/>
        <end position="94"/>
    </location>
</feature>
<evidence type="ECO:0000313" key="3">
    <source>
        <dbReference type="Proteomes" id="UP001302745"/>
    </source>
</evidence>
<reference evidence="2" key="2">
    <citation type="submission" date="2023-05" db="EMBL/GenBank/DDBJ databases">
        <authorList>
            <consortium name="Lawrence Berkeley National Laboratory"/>
            <person name="Steindorff A."/>
            <person name="Hensen N."/>
            <person name="Bonometti L."/>
            <person name="Westerberg I."/>
            <person name="Brannstrom I.O."/>
            <person name="Guillou S."/>
            <person name="Cros-Aarteil S."/>
            <person name="Calhoun S."/>
            <person name="Haridas S."/>
            <person name="Kuo A."/>
            <person name="Mondo S."/>
            <person name="Pangilinan J."/>
            <person name="Riley R."/>
            <person name="Labutti K."/>
            <person name="Andreopoulos B."/>
            <person name="Lipzen A."/>
            <person name="Chen C."/>
            <person name="Yanf M."/>
            <person name="Daum C."/>
            <person name="Ng V."/>
            <person name="Clum A."/>
            <person name="Ohm R."/>
            <person name="Martin F."/>
            <person name="Silar P."/>
            <person name="Natvig D."/>
            <person name="Lalanne C."/>
            <person name="Gautier V."/>
            <person name="Ament-Velasquez S.L."/>
            <person name="Kruys A."/>
            <person name="Hutchinson M.I."/>
            <person name="Powell A.J."/>
            <person name="Barry K."/>
            <person name="Miller A.N."/>
            <person name="Grigoriev I.V."/>
            <person name="Debuchy R."/>
            <person name="Gladieux P."/>
            <person name="Thoren M.H."/>
            <person name="Johannesson H."/>
        </authorList>
    </citation>
    <scope>NUCLEOTIDE SEQUENCE</scope>
    <source>
        <strain evidence="2">CBS 538.74</strain>
    </source>
</reference>
<feature type="compositionally biased region" description="Low complexity" evidence="1">
    <location>
        <begin position="179"/>
        <end position="191"/>
    </location>
</feature>